<comment type="cofactor">
    <cofactor evidence="8">
        <name>S-adenosyl-L-methionine</name>
        <dbReference type="ChEBI" id="CHEBI:59789"/>
    </cofactor>
    <text evidence="8">Binds 1 S-adenosyl-L-methionine per subunit.</text>
</comment>
<dbReference type="UniPathway" id="UPA00391"/>
<dbReference type="InterPro" id="IPR007197">
    <property type="entry name" value="rSAM"/>
</dbReference>
<evidence type="ECO:0000256" key="2">
    <source>
        <dbReference type="ARBA" id="ARBA00022691"/>
    </source>
</evidence>
<comment type="subunit">
    <text evidence="8">Homodimer.</text>
</comment>
<feature type="binding site" evidence="8">
    <location>
        <position position="48"/>
    </location>
    <ligand>
        <name>[4Fe-4S] cluster</name>
        <dbReference type="ChEBI" id="CHEBI:49883"/>
        <note>4Fe-4S-S-AdoMet</note>
    </ligand>
</feature>
<dbReference type="GO" id="GO:0016840">
    <property type="term" value="F:carbon-nitrogen lyase activity"/>
    <property type="evidence" value="ECO:0007669"/>
    <property type="project" value="UniProtKB-UniRule"/>
</dbReference>
<comment type="similarity">
    <text evidence="8">Belongs to the radical SAM superfamily. 7-carboxy-7-deazaguanine synthase family.</text>
</comment>
<evidence type="ECO:0000313" key="11">
    <source>
        <dbReference type="Proteomes" id="UP000265540"/>
    </source>
</evidence>
<comment type="catalytic activity">
    <reaction evidence="8">
        <text>6-carboxy-5,6,7,8-tetrahydropterin + H(+) = 7-carboxy-7-carbaguanine + NH4(+)</text>
        <dbReference type="Rhea" id="RHEA:27974"/>
        <dbReference type="ChEBI" id="CHEBI:15378"/>
        <dbReference type="ChEBI" id="CHEBI:28938"/>
        <dbReference type="ChEBI" id="CHEBI:61032"/>
        <dbReference type="ChEBI" id="CHEBI:61036"/>
        <dbReference type="EC" id="4.3.99.3"/>
    </reaction>
</comment>
<keyword evidence="2 8" id="KW-0949">S-adenosyl-L-methionine</keyword>
<comment type="function">
    <text evidence="8">Catalyzes the complex heterocyclic radical-mediated conversion of 6-carboxy-5,6,7,8-tetrahydropterin (CPH4) to 7-carboxy-7-deazaguanine (CDG), a step common to the biosynthetic pathways of all 7-deazapurine-containing compounds.</text>
</comment>
<evidence type="ECO:0000256" key="4">
    <source>
        <dbReference type="ARBA" id="ARBA00022842"/>
    </source>
</evidence>
<feature type="binding site" evidence="8">
    <location>
        <begin position="47"/>
        <end position="49"/>
    </location>
    <ligand>
        <name>S-adenosyl-L-methionine</name>
        <dbReference type="ChEBI" id="CHEBI:59789"/>
    </ligand>
</feature>
<keyword evidence="7 8" id="KW-0456">Lyase</keyword>
<evidence type="ECO:0000313" key="10">
    <source>
        <dbReference type="EMBL" id="RJR27638.1"/>
    </source>
</evidence>
<evidence type="ECO:0000259" key="9">
    <source>
        <dbReference type="PROSITE" id="PS51918"/>
    </source>
</evidence>
<dbReference type="EMBL" id="QZJF01000008">
    <property type="protein sequence ID" value="RJR27638.1"/>
    <property type="molecule type" value="Genomic_DNA"/>
</dbReference>
<evidence type="ECO:0000256" key="7">
    <source>
        <dbReference type="ARBA" id="ARBA00023239"/>
    </source>
</evidence>
<keyword evidence="8" id="KW-0671">Queuosine biosynthesis</keyword>
<evidence type="ECO:0000256" key="5">
    <source>
        <dbReference type="ARBA" id="ARBA00023004"/>
    </source>
</evidence>
<comment type="cofactor">
    <cofactor evidence="8">
        <name>[4Fe-4S] cluster</name>
        <dbReference type="ChEBI" id="CHEBI:49883"/>
    </cofactor>
    <text evidence="8">Binds 1 [4Fe-4S] cluster. The cluster is coordinated with 3 cysteines and an exchangeable S-adenosyl-L-methionine.</text>
</comment>
<dbReference type="PANTHER" id="PTHR42836:SF1">
    <property type="entry name" value="7-CARBOXY-7-DEAZAGUANINE SYNTHASE"/>
    <property type="match status" value="1"/>
</dbReference>
<feature type="binding site" evidence="8">
    <location>
        <position position="109"/>
    </location>
    <ligand>
        <name>S-adenosyl-L-methionine</name>
        <dbReference type="ChEBI" id="CHEBI:59789"/>
    </ligand>
</feature>
<keyword evidence="5 8" id="KW-0408">Iron</keyword>
<dbReference type="SFLD" id="SFLDS00029">
    <property type="entry name" value="Radical_SAM"/>
    <property type="match status" value="1"/>
</dbReference>
<evidence type="ECO:0000256" key="3">
    <source>
        <dbReference type="ARBA" id="ARBA00022723"/>
    </source>
</evidence>
<keyword evidence="6 8" id="KW-0411">Iron-sulfur</keyword>
<dbReference type="Proteomes" id="UP000265540">
    <property type="component" value="Unassembled WGS sequence"/>
</dbReference>
<dbReference type="GO" id="GO:1904047">
    <property type="term" value="F:S-adenosyl-L-methionine binding"/>
    <property type="evidence" value="ECO:0007669"/>
    <property type="project" value="UniProtKB-UniRule"/>
</dbReference>
<comment type="caution">
    <text evidence="8">Lacks conserved residue(s) required for the propagation of feature annotation.</text>
</comment>
<name>A0A3A4ZF41_UNCKA</name>
<dbReference type="GO" id="GO:0000287">
    <property type="term" value="F:magnesium ion binding"/>
    <property type="evidence" value="ECO:0007669"/>
    <property type="project" value="UniProtKB-UniRule"/>
</dbReference>
<evidence type="ECO:0000256" key="8">
    <source>
        <dbReference type="HAMAP-Rule" id="MF_00917"/>
    </source>
</evidence>
<keyword evidence="4 8" id="KW-0460">Magnesium</keyword>
<feature type="binding site" evidence="8">
    <location>
        <position position="50"/>
    </location>
    <ligand>
        <name>Mg(2+)</name>
        <dbReference type="ChEBI" id="CHEBI:18420"/>
    </ligand>
</feature>
<dbReference type="EC" id="4.3.99.3" evidence="8"/>
<sequence>MALSRLKVHDDYLNVAEVFASIQGEGTNTGLPSVFIRLSGCNLHCIWCDTPYTWNWIGTLFPHRDRETGHNIKYDPEKEVVCMTVNDIRAEIDKILVTYNIHNIVLTGGEPLIQQQSSSFQQLLEGLVLDGFTIEVETNGTVAPTKHTQAFVAQYNVSPKTSNSNNLVSARYKKNVLETFNSLDNSWFKFVVGSQEDFSEILSIIEDAKLDHTKILIMPECRSSEELLRTSQLLVDQCKRHGFRFCNRLHVVIFNAALRRV</sequence>
<feature type="binding site" evidence="8">
    <location>
        <position position="107"/>
    </location>
    <ligand>
        <name>substrate</name>
    </ligand>
</feature>
<protein>
    <recommendedName>
        <fullName evidence="8">7-carboxy-7-deazaguanine synthase</fullName>
        <shortName evidence="8">CDG synthase</shortName>
        <ecNumber evidence="8">4.3.99.3</ecNumber>
    </recommendedName>
    <alternativeName>
        <fullName evidence="8">Queuosine biosynthesis protein QueE</fullName>
    </alternativeName>
</protein>
<dbReference type="GO" id="GO:0008616">
    <property type="term" value="P:tRNA queuosine(34) biosynthetic process"/>
    <property type="evidence" value="ECO:0007669"/>
    <property type="project" value="UniProtKB-UniRule"/>
</dbReference>
<dbReference type="PIRSF" id="PIRSF000370">
    <property type="entry name" value="QueE"/>
    <property type="match status" value="1"/>
</dbReference>
<feature type="binding site" evidence="8">
    <location>
        <position position="45"/>
    </location>
    <ligand>
        <name>[4Fe-4S] cluster</name>
        <dbReference type="ChEBI" id="CHEBI:49883"/>
        <note>4Fe-4S-S-AdoMet</note>
    </ligand>
</feature>
<dbReference type="AlphaFoldDB" id="A0A3A4ZF41"/>
<dbReference type="HAMAP" id="MF_00917">
    <property type="entry name" value="QueE"/>
    <property type="match status" value="1"/>
</dbReference>
<dbReference type="InterPro" id="IPR024924">
    <property type="entry name" value="7-CO-7-deazaguanine_synth-like"/>
</dbReference>
<keyword evidence="1 8" id="KW-0004">4Fe-4S</keyword>
<dbReference type="InterPro" id="IPR013785">
    <property type="entry name" value="Aldolase_TIM"/>
</dbReference>
<dbReference type="GO" id="GO:0051539">
    <property type="term" value="F:4 iron, 4 sulfur cluster binding"/>
    <property type="evidence" value="ECO:0007669"/>
    <property type="project" value="UniProtKB-UniRule"/>
</dbReference>
<feature type="binding site" evidence="8">
    <location>
        <begin position="158"/>
        <end position="160"/>
    </location>
    <ligand>
        <name>S-adenosyl-L-methionine</name>
        <dbReference type="ChEBI" id="CHEBI:59789"/>
    </ligand>
</feature>
<dbReference type="SUPFAM" id="SSF102114">
    <property type="entry name" value="Radical SAM enzymes"/>
    <property type="match status" value="1"/>
</dbReference>
<evidence type="ECO:0000256" key="1">
    <source>
        <dbReference type="ARBA" id="ARBA00022485"/>
    </source>
</evidence>
<feature type="binding site" evidence="8">
    <location>
        <position position="37"/>
    </location>
    <ligand>
        <name>substrate</name>
    </ligand>
</feature>
<dbReference type="PROSITE" id="PS51918">
    <property type="entry name" value="RADICAL_SAM"/>
    <property type="match status" value="1"/>
</dbReference>
<evidence type="ECO:0000256" key="6">
    <source>
        <dbReference type="ARBA" id="ARBA00023014"/>
    </source>
</evidence>
<accession>A0A3A4ZF41</accession>
<dbReference type="Gene3D" id="3.20.20.70">
    <property type="entry name" value="Aldolase class I"/>
    <property type="match status" value="1"/>
</dbReference>
<dbReference type="Pfam" id="PF04055">
    <property type="entry name" value="Radical_SAM"/>
    <property type="match status" value="1"/>
</dbReference>
<comment type="cofactor">
    <cofactor evidence="8">
        <name>Mg(2+)</name>
        <dbReference type="ChEBI" id="CHEBI:18420"/>
    </cofactor>
</comment>
<proteinExistence type="inferred from homology"/>
<dbReference type="InterPro" id="IPR058240">
    <property type="entry name" value="rSAM_sf"/>
</dbReference>
<feature type="binding site" evidence="8">
    <location>
        <begin position="22"/>
        <end position="24"/>
    </location>
    <ligand>
        <name>substrate</name>
    </ligand>
</feature>
<comment type="caution">
    <text evidence="10">The sequence shown here is derived from an EMBL/GenBank/DDBJ whole genome shotgun (WGS) entry which is preliminary data.</text>
</comment>
<organism evidence="10 11">
    <name type="scientific">candidate division WWE3 bacterium</name>
    <dbReference type="NCBI Taxonomy" id="2053526"/>
    <lineage>
        <taxon>Bacteria</taxon>
        <taxon>Katanobacteria</taxon>
    </lineage>
</organism>
<feature type="binding site" evidence="8">
    <location>
        <position position="41"/>
    </location>
    <ligand>
        <name>[4Fe-4S] cluster</name>
        <dbReference type="ChEBI" id="CHEBI:49883"/>
        <note>4Fe-4S-S-AdoMet</note>
    </ligand>
</feature>
<feature type="domain" description="Radical SAM core" evidence="9">
    <location>
        <begin position="28"/>
        <end position="259"/>
    </location>
</feature>
<keyword evidence="3 8" id="KW-0479">Metal-binding</keyword>
<gene>
    <name evidence="8" type="primary">queE</name>
    <name evidence="10" type="ORF">C4561_01675</name>
</gene>
<dbReference type="PANTHER" id="PTHR42836">
    <property type="entry name" value="7-CARBOXY-7-DEAZAGUANINE SYNTHASE"/>
    <property type="match status" value="1"/>
</dbReference>
<comment type="pathway">
    <text evidence="8">Purine metabolism; 7-cyano-7-deazaguanine biosynthesis.</text>
</comment>
<reference evidence="10 11" key="1">
    <citation type="journal article" date="2017" name="ISME J.">
        <title>Energy and carbon metabolisms in a deep terrestrial subsurface fluid microbial community.</title>
        <authorList>
            <person name="Momper L."/>
            <person name="Jungbluth S.P."/>
            <person name="Lee M.D."/>
            <person name="Amend J.P."/>
        </authorList>
    </citation>
    <scope>NUCLEOTIDE SEQUENCE [LARGE SCALE GENOMIC DNA]</scope>
    <source>
        <strain evidence="10">SURF_46</strain>
    </source>
</reference>